<dbReference type="Proteomes" id="UP001152795">
    <property type="component" value="Unassembled WGS sequence"/>
</dbReference>
<sequence length="159" mass="18486">MYLYGRDFELETDHRPPGYIYKPKPNNASKSTPARIERWKLRLQEYDFKVVYRPRAKNLDEPLSRLPKQSPADTRSNMEACADRYVHYLSQYLAPRAMSIEEIQQASIQDPELSQIRNCLETNQPHKLPKPCYKPTNPSSRKPNRPANQAKKASHSLSS</sequence>
<evidence type="ECO:0000313" key="2">
    <source>
        <dbReference type="EMBL" id="CAB4016986.1"/>
    </source>
</evidence>
<dbReference type="OrthoDB" id="10068564at2759"/>
<protein>
    <submittedName>
        <fullName evidence="2">Uncharacterized protein</fullName>
    </submittedName>
</protein>
<dbReference type="AlphaFoldDB" id="A0A7D9IZT3"/>
<evidence type="ECO:0000256" key="1">
    <source>
        <dbReference type="SAM" id="MobiDB-lite"/>
    </source>
</evidence>
<feature type="region of interest" description="Disordered" evidence="1">
    <location>
        <begin position="119"/>
        <end position="159"/>
    </location>
</feature>
<proteinExistence type="predicted"/>
<evidence type="ECO:0000313" key="3">
    <source>
        <dbReference type="Proteomes" id="UP001152795"/>
    </source>
</evidence>
<dbReference type="EMBL" id="CACRXK020009350">
    <property type="protein sequence ID" value="CAB4016986.1"/>
    <property type="molecule type" value="Genomic_DNA"/>
</dbReference>
<reference evidence="2" key="1">
    <citation type="submission" date="2020-04" db="EMBL/GenBank/DDBJ databases">
        <authorList>
            <person name="Alioto T."/>
            <person name="Alioto T."/>
            <person name="Gomez Garrido J."/>
        </authorList>
    </citation>
    <scope>NUCLEOTIDE SEQUENCE</scope>
    <source>
        <strain evidence="2">A484AB</strain>
    </source>
</reference>
<dbReference type="PANTHER" id="PTHR37984">
    <property type="entry name" value="PROTEIN CBG26694"/>
    <property type="match status" value="1"/>
</dbReference>
<comment type="caution">
    <text evidence="2">The sequence shown here is derived from an EMBL/GenBank/DDBJ whole genome shotgun (WGS) entry which is preliminary data.</text>
</comment>
<keyword evidence="3" id="KW-1185">Reference proteome</keyword>
<name>A0A7D9IZT3_PARCT</name>
<gene>
    <name evidence="2" type="ORF">PACLA_8A027910</name>
</gene>
<accession>A0A7D9IZT3</accession>
<dbReference type="PANTHER" id="PTHR37984:SF11">
    <property type="entry name" value="INTEGRASE CATALYTIC DOMAIN-CONTAINING PROTEIN"/>
    <property type="match status" value="1"/>
</dbReference>
<organism evidence="2 3">
    <name type="scientific">Paramuricea clavata</name>
    <name type="common">Red gorgonian</name>
    <name type="synonym">Violescent sea-whip</name>
    <dbReference type="NCBI Taxonomy" id="317549"/>
    <lineage>
        <taxon>Eukaryota</taxon>
        <taxon>Metazoa</taxon>
        <taxon>Cnidaria</taxon>
        <taxon>Anthozoa</taxon>
        <taxon>Octocorallia</taxon>
        <taxon>Malacalcyonacea</taxon>
        <taxon>Plexauridae</taxon>
        <taxon>Paramuricea</taxon>
    </lineage>
</organism>
<dbReference type="InterPro" id="IPR050951">
    <property type="entry name" value="Retrovirus_Pol_polyprotein"/>
</dbReference>